<name>A0ACC2NW77_9HYME</name>
<evidence type="ECO:0000313" key="1">
    <source>
        <dbReference type="EMBL" id="KAJ8674554.1"/>
    </source>
</evidence>
<comment type="caution">
    <text evidence="1">The sequence shown here is derived from an EMBL/GenBank/DDBJ whole genome shotgun (WGS) entry which is preliminary data.</text>
</comment>
<protein>
    <submittedName>
        <fullName evidence="1">Uncharacterized protein</fullName>
    </submittedName>
</protein>
<dbReference type="Proteomes" id="UP001239111">
    <property type="component" value="Chromosome 3"/>
</dbReference>
<accession>A0ACC2NW77</accession>
<gene>
    <name evidence="1" type="ORF">QAD02_005816</name>
</gene>
<keyword evidence="2" id="KW-1185">Reference proteome</keyword>
<organism evidence="1 2">
    <name type="scientific">Eretmocerus hayati</name>
    <dbReference type="NCBI Taxonomy" id="131215"/>
    <lineage>
        <taxon>Eukaryota</taxon>
        <taxon>Metazoa</taxon>
        <taxon>Ecdysozoa</taxon>
        <taxon>Arthropoda</taxon>
        <taxon>Hexapoda</taxon>
        <taxon>Insecta</taxon>
        <taxon>Pterygota</taxon>
        <taxon>Neoptera</taxon>
        <taxon>Endopterygota</taxon>
        <taxon>Hymenoptera</taxon>
        <taxon>Apocrita</taxon>
        <taxon>Proctotrupomorpha</taxon>
        <taxon>Chalcidoidea</taxon>
        <taxon>Aphelinidae</taxon>
        <taxon>Aphelininae</taxon>
        <taxon>Eretmocerus</taxon>
    </lineage>
</organism>
<reference evidence="1" key="1">
    <citation type="submission" date="2023-04" db="EMBL/GenBank/DDBJ databases">
        <title>A chromosome-level genome assembly of the parasitoid wasp Eretmocerus hayati.</title>
        <authorList>
            <person name="Zhong Y."/>
            <person name="Liu S."/>
            <person name="Liu Y."/>
        </authorList>
    </citation>
    <scope>NUCLEOTIDE SEQUENCE</scope>
    <source>
        <strain evidence="1">ZJU_SS_LIU_2023</strain>
    </source>
</reference>
<evidence type="ECO:0000313" key="2">
    <source>
        <dbReference type="Proteomes" id="UP001239111"/>
    </source>
</evidence>
<sequence length="585" mass="66734">MRFSTILVMPLLLVILSTHLVDSVDTNSYGRSIRKTRSFVVEDHEFFRLLKEFGSKYTEIRRNHDELRSRRDSFEKESKPMSPTLESYYQLYAGDLLDKYQDTSSPLFEAHKILQDIFQNSSPEKIDRMLREVNFAKMCDTHLSLSQAVSKLLEDLAWGSRLCEEIMRMSLYILTGKDPEDTKDHYARQITRWYNETISIVKPVLSNLPRQLYTCGLPGSYDEAHSIELKVFSKFFVRMCNDHDTPDKLKCAPITQTEECPGTEANTICGISQPCGGELRGCQTLNDSIREVCVSDHLGEHRYSYYTSSARPLKTESTDRDCHKRDLQETEHWNSLDIWFLSFKKEKRTCSSCDCTCEEGEYFINTAPVHSEVSKNRVVTGAKFMLNHNVLELFIQQAELLPNGEIYDETHWIGPKTKMLHKVSWNGARKFLLSPTMIPQNHVLTGLSLHYKMANDTSNQSSYVFLRTHSCGFDYASGDLIPDQVGIGNLQSSLPHMDVDLQDLTSPKTSEMDHEEFIQNDAWITLSTSNGVDGGQSTVPFFDGQEVTSGKLSPLSGAGLYYKGKKGWAGYIGIELYTFNISHFI</sequence>
<dbReference type="EMBL" id="CM056743">
    <property type="protein sequence ID" value="KAJ8674554.1"/>
    <property type="molecule type" value="Genomic_DNA"/>
</dbReference>
<proteinExistence type="predicted"/>